<proteinExistence type="predicted"/>
<name>A0AC35U385_9BILA</name>
<sequence>MQFQYKTLFGKSQINLRLLILLSLAFIATCQYGQMYGQYHYARPSFYRAGNYYVDAPVMAATAPLYRHFEYPARPFYTAPLASPPMYRSPYAFRG</sequence>
<reference evidence="2" key="1">
    <citation type="submission" date="2016-11" db="UniProtKB">
        <authorList>
            <consortium name="WormBaseParasite"/>
        </authorList>
    </citation>
    <scope>IDENTIFICATION</scope>
    <source>
        <strain evidence="2">KR3021</strain>
    </source>
</reference>
<dbReference type="Proteomes" id="UP000095286">
    <property type="component" value="Unplaced"/>
</dbReference>
<protein>
    <submittedName>
        <fullName evidence="2">Secreted protein</fullName>
    </submittedName>
</protein>
<organism evidence="1 2">
    <name type="scientific">Rhabditophanes sp. KR3021</name>
    <dbReference type="NCBI Taxonomy" id="114890"/>
    <lineage>
        <taxon>Eukaryota</taxon>
        <taxon>Metazoa</taxon>
        <taxon>Ecdysozoa</taxon>
        <taxon>Nematoda</taxon>
        <taxon>Chromadorea</taxon>
        <taxon>Rhabditida</taxon>
        <taxon>Tylenchina</taxon>
        <taxon>Panagrolaimomorpha</taxon>
        <taxon>Strongyloidoidea</taxon>
        <taxon>Alloionematidae</taxon>
        <taxon>Rhabditophanes</taxon>
    </lineage>
</organism>
<accession>A0AC35U385</accession>
<dbReference type="WBParaSite" id="RSKR_0000699600.1">
    <property type="protein sequence ID" value="RSKR_0000699600.1"/>
    <property type="gene ID" value="RSKR_0000699600"/>
</dbReference>
<evidence type="ECO:0000313" key="1">
    <source>
        <dbReference type="Proteomes" id="UP000095286"/>
    </source>
</evidence>
<evidence type="ECO:0000313" key="2">
    <source>
        <dbReference type="WBParaSite" id="RSKR_0000699600.1"/>
    </source>
</evidence>